<feature type="transmembrane region" description="Helical" evidence="1">
    <location>
        <begin position="95"/>
        <end position="116"/>
    </location>
</feature>
<feature type="transmembrane region" description="Helical" evidence="1">
    <location>
        <begin position="39"/>
        <end position="57"/>
    </location>
</feature>
<dbReference type="Proteomes" id="UP000291380">
    <property type="component" value="Unassembled WGS sequence"/>
</dbReference>
<feature type="transmembrane region" description="Helical" evidence="1">
    <location>
        <begin position="69"/>
        <end position="89"/>
    </location>
</feature>
<proteinExistence type="predicted"/>
<name>A0A4R0EKB8_9GAMM</name>
<evidence type="ECO:0000256" key="1">
    <source>
        <dbReference type="SAM" id="Phobius"/>
    </source>
</evidence>
<sequence>MLEFWYSDKCTRQIKLIVCIATCVMIYLCSTVQQLSPMFTGISIAIGMSIHGLRALSLKISADNPYKKGFVILILVMPLMALITLISALPTQHKIILAMQAIGFSAIGLFILSTFPKRRFDKNQER</sequence>
<accession>A0A4R0EKB8</accession>
<keyword evidence="1" id="KW-0812">Transmembrane</keyword>
<keyword evidence="1" id="KW-0472">Membrane</keyword>
<feature type="transmembrane region" description="Helical" evidence="1">
    <location>
        <begin position="14"/>
        <end position="33"/>
    </location>
</feature>
<comment type="caution">
    <text evidence="2">The sequence shown here is derived from an EMBL/GenBank/DDBJ whole genome shotgun (WGS) entry which is preliminary data.</text>
</comment>
<dbReference type="AlphaFoldDB" id="A0A4R0EKB8"/>
<dbReference type="OrthoDB" id="6713141at2"/>
<dbReference type="RefSeq" id="WP_131271700.1">
    <property type="nucleotide sequence ID" value="NZ_SJOA01000017.1"/>
</dbReference>
<keyword evidence="1" id="KW-1133">Transmembrane helix</keyword>
<evidence type="ECO:0000313" key="3">
    <source>
        <dbReference type="Proteomes" id="UP000291380"/>
    </source>
</evidence>
<reference evidence="2 3" key="1">
    <citation type="submission" date="2019-02" db="EMBL/GenBank/DDBJ databases">
        <title>High diversity of culturable Acinetobacter species in natural soil and water ecosystems.</title>
        <authorList>
            <person name="Radolfova-Krizova L."/>
            <person name="Nemec A."/>
        </authorList>
    </citation>
    <scope>NUCLEOTIDE SEQUENCE [LARGE SCALE GENOMIC DNA]</scope>
    <source>
        <strain evidence="2 3">ANC 4281</strain>
    </source>
</reference>
<protein>
    <submittedName>
        <fullName evidence="2">Uncharacterized protein</fullName>
    </submittedName>
</protein>
<organism evidence="2 3">
    <name type="scientific">Acinetobacter terrae</name>
    <dbReference type="NCBI Taxonomy" id="2731247"/>
    <lineage>
        <taxon>Bacteria</taxon>
        <taxon>Pseudomonadati</taxon>
        <taxon>Pseudomonadota</taxon>
        <taxon>Gammaproteobacteria</taxon>
        <taxon>Moraxellales</taxon>
        <taxon>Moraxellaceae</taxon>
        <taxon>Acinetobacter</taxon>
        <taxon>Acinetobacter Taxon 24</taxon>
    </lineage>
</organism>
<evidence type="ECO:0000313" key="2">
    <source>
        <dbReference type="EMBL" id="TCB57695.1"/>
    </source>
</evidence>
<gene>
    <name evidence="2" type="ORF">E0H85_12230</name>
</gene>
<dbReference type="EMBL" id="SJOA01000017">
    <property type="protein sequence ID" value="TCB57695.1"/>
    <property type="molecule type" value="Genomic_DNA"/>
</dbReference>